<evidence type="ECO:0000256" key="1">
    <source>
        <dbReference type="ARBA" id="ARBA00006432"/>
    </source>
</evidence>
<dbReference type="eggNOG" id="KOG1176">
    <property type="taxonomic scope" value="Eukaryota"/>
</dbReference>
<dbReference type="KEGG" id="cci:CC1G_02870"/>
<dbReference type="Proteomes" id="UP000001861">
    <property type="component" value="Unassembled WGS sequence"/>
</dbReference>
<evidence type="ECO:0000259" key="3">
    <source>
        <dbReference type="Pfam" id="PF00501"/>
    </source>
</evidence>
<protein>
    <recommendedName>
        <fullName evidence="3">AMP-dependent synthetase/ligase domain-containing protein</fullName>
    </recommendedName>
</protein>
<dbReference type="EMBL" id="AACS02000001">
    <property type="protein sequence ID" value="EAU93640.1"/>
    <property type="molecule type" value="Genomic_DNA"/>
</dbReference>
<accession>A8N0A1</accession>
<evidence type="ECO:0000313" key="4">
    <source>
        <dbReference type="EMBL" id="EAU93640.1"/>
    </source>
</evidence>
<dbReference type="OrthoDB" id="429813at2759"/>
<dbReference type="Pfam" id="PF00501">
    <property type="entry name" value="AMP-binding"/>
    <property type="match status" value="1"/>
</dbReference>
<dbReference type="GO" id="GO:0031956">
    <property type="term" value="F:medium-chain fatty acid-CoA ligase activity"/>
    <property type="evidence" value="ECO:0007669"/>
    <property type="project" value="TreeGrafter"/>
</dbReference>
<dbReference type="Gene3D" id="3.40.50.12780">
    <property type="entry name" value="N-terminal domain of ligase-like"/>
    <property type="match status" value="1"/>
</dbReference>
<gene>
    <name evidence="4" type="ORF">CC1G_02870</name>
</gene>
<dbReference type="VEuPathDB" id="FungiDB:CC1G_02870"/>
<dbReference type="InterPro" id="IPR042099">
    <property type="entry name" value="ANL_N_sf"/>
</dbReference>
<dbReference type="PANTHER" id="PTHR43201:SF8">
    <property type="entry name" value="ACYL-COA SYNTHETASE FAMILY MEMBER 3"/>
    <property type="match status" value="1"/>
</dbReference>
<dbReference type="OMA" id="WEFFARA"/>
<proteinExistence type="inferred from homology"/>
<comment type="caution">
    <text evidence="4">The sequence shown here is derived from an EMBL/GenBank/DDBJ whole genome shotgun (WGS) entry which is preliminary data.</text>
</comment>
<name>A8N0A1_COPC7</name>
<evidence type="ECO:0000256" key="2">
    <source>
        <dbReference type="SAM" id="MobiDB-lite"/>
    </source>
</evidence>
<sequence>MANPTTLDAVLLSRVFSTPDHRVFFRPLQNTVDTEIEPITYAIFDAHVSRLASAWARLTKEVEVPVTKIPNGDDMVHGDNTPASHGASDVQTPSSDSVPLITPRSIVGVYLPSGYTLCVVIFALIRLGAIPFCLSPRNSDEALRHLITKGNVSAVIAANDADEGLADRMRSVLKEGSLDVRVIDVERKDVQDIPRGPYPSYPPLPHGTVRGRDIALQQHTSGSTAFPKPVPLSHELLLRALQGGTWWVEGLSSQSNIVTGQPPMFHMFGLLGGLLGPIYRGHTFAIPPLPVDDALAGGLVPSPRTLYEYAKKVNAVEIFGVTSAIVGVARLGSKSGGFEAGAEGIEYMKTLQRVVVGGAPIPRDNGDWIVSQGVHLIEGVGSTEGGSLMHSNRPRGDPNWQAMRVCWNVAHEMRPFGLAPGTDIPLYELILHSTKEWGQFPGADPETGKYNTRDLFQEWPHPGSGRYRHYGRSDDVLLLSSGQSWNPRPMELKIEGSPAVRHAVVFGHAKPYLGALIEPKDTTAIDKDGIWAAIEEANAIAPSNARIAKRNVILRTDEGVAYLDRENPKGETNASKVVKKIPIADKGTPLRPKTYALFKEEIDAVYDGVV</sequence>
<dbReference type="InParanoid" id="A8N0A1"/>
<evidence type="ECO:0000313" key="5">
    <source>
        <dbReference type="Proteomes" id="UP000001861"/>
    </source>
</evidence>
<organism evidence="4 5">
    <name type="scientific">Coprinopsis cinerea (strain Okayama-7 / 130 / ATCC MYA-4618 / FGSC 9003)</name>
    <name type="common">Inky cap fungus</name>
    <name type="synonym">Hormographiella aspergillata</name>
    <dbReference type="NCBI Taxonomy" id="240176"/>
    <lineage>
        <taxon>Eukaryota</taxon>
        <taxon>Fungi</taxon>
        <taxon>Dikarya</taxon>
        <taxon>Basidiomycota</taxon>
        <taxon>Agaricomycotina</taxon>
        <taxon>Agaricomycetes</taxon>
        <taxon>Agaricomycetidae</taxon>
        <taxon>Agaricales</taxon>
        <taxon>Agaricineae</taxon>
        <taxon>Psathyrellaceae</taxon>
        <taxon>Coprinopsis</taxon>
    </lineage>
</organism>
<dbReference type="InterPro" id="IPR000873">
    <property type="entry name" value="AMP-dep_synth/lig_dom"/>
</dbReference>
<keyword evidence="5" id="KW-1185">Reference proteome</keyword>
<comment type="similarity">
    <text evidence="1">Belongs to the ATP-dependent AMP-binding enzyme family.</text>
</comment>
<dbReference type="SUPFAM" id="SSF56801">
    <property type="entry name" value="Acetyl-CoA synthetase-like"/>
    <property type="match status" value="1"/>
</dbReference>
<dbReference type="RefSeq" id="XP_001828289.1">
    <property type="nucleotide sequence ID" value="XM_001828237.1"/>
</dbReference>
<dbReference type="AlphaFoldDB" id="A8N0A1"/>
<feature type="region of interest" description="Disordered" evidence="2">
    <location>
        <begin position="69"/>
        <end position="96"/>
    </location>
</feature>
<dbReference type="Pfam" id="PF23562">
    <property type="entry name" value="AMP-binding_C_3"/>
    <property type="match status" value="1"/>
</dbReference>
<dbReference type="STRING" id="240176.A8N0A1"/>
<feature type="domain" description="AMP-dependent synthetase/ligase" evidence="3">
    <location>
        <begin position="102"/>
        <end position="398"/>
    </location>
</feature>
<reference evidence="4 5" key="1">
    <citation type="journal article" date="2010" name="Proc. Natl. Acad. Sci. U.S.A.">
        <title>Insights into evolution of multicellular fungi from the assembled chromosomes of the mushroom Coprinopsis cinerea (Coprinus cinereus).</title>
        <authorList>
            <person name="Stajich J.E."/>
            <person name="Wilke S.K."/>
            <person name="Ahren D."/>
            <person name="Au C.H."/>
            <person name="Birren B.W."/>
            <person name="Borodovsky M."/>
            <person name="Burns C."/>
            <person name="Canback B."/>
            <person name="Casselton L.A."/>
            <person name="Cheng C.K."/>
            <person name="Deng J."/>
            <person name="Dietrich F.S."/>
            <person name="Fargo D.C."/>
            <person name="Farman M.L."/>
            <person name="Gathman A.C."/>
            <person name="Goldberg J."/>
            <person name="Guigo R."/>
            <person name="Hoegger P.J."/>
            <person name="Hooker J.B."/>
            <person name="Huggins A."/>
            <person name="James T.Y."/>
            <person name="Kamada T."/>
            <person name="Kilaru S."/>
            <person name="Kodira C."/>
            <person name="Kues U."/>
            <person name="Kupfer D."/>
            <person name="Kwan H.S."/>
            <person name="Lomsadze A."/>
            <person name="Li W."/>
            <person name="Lilly W.W."/>
            <person name="Ma L.J."/>
            <person name="Mackey A.J."/>
            <person name="Manning G."/>
            <person name="Martin F."/>
            <person name="Muraguchi H."/>
            <person name="Natvig D.O."/>
            <person name="Palmerini H."/>
            <person name="Ramesh M.A."/>
            <person name="Rehmeyer C.J."/>
            <person name="Roe B.A."/>
            <person name="Shenoy N."/>
            <person name="Stanke M."/>
            <person name="Ter-Hovhannisyan V."/>
            <person name="Tunlid A."/>
            <person name="Velagapudi R."/>
            <person name="Vision T.J."/>
            <person name="Zeng Q."/>
            <person name="Zolan M.E."/>
            <person name="Pukkila P.J."/>
        </authorList>
    </citation>
    <scope>NUCLEOTIDE SEQUENCE [LARGE SCALE GENOMIC DNA]</scope>
    <source>
        <strain evidence="5">Okayama-7 / 130 / ATCC MYA-4618 / FGSC 9003</strain>
    </source>
</reference>
<dbReference type="GO" id="GO:0006631">
    <property type="term" value="P:fatty acid metabolic process"/>
    <property type="evidence" value="ECO:0007669"/>
    <property type="project" value="TreeGrafter"/>
</dbReference>
<dbReference type="PANTHER" id="PTHR43201">
    <property type="entry name" value="ACYL-COA SYNTHETASE"/>
    <property type="match status" value="1"/>
</dbReference>
<dbReference type="GeneID" id="6004709"/>